<comment type="catalytic activity">
    <reaction evidence="6">
        <text>shikimate + NADP(+) = 3-dehydroshikimate + NADPH + H(+)</text>
        <dbReference type="Rhea" id="RHEA:17737"/>
        <dbReference type="ChEBI" id="CHEBI:15378"/>
        <dbReference type="ChEBI" id="CHEBI:16630"/>
        <dbReference type="ChEBI" id="CHEBI:36208"/>
        <dbReference type="ChEBI" id="CHEBI:57783"/>
        <dbReference type="ChEBI" id="CHEBI:58349"/>
        <dbReference type="EC" id="1.1.1.25"/>
    </reaction>
</comment>
<feature type="binding site" evidence="6">
    <location>
        <position position="415"/>
    </location>
    <ligand>
        <name>NADP(+)</name>
        <dbReference type="ChEBI" id="CHEBI:58349"/>
    </ligand>
</feature>
<dbReference type="SUPFAM" id="SSF51569">
    <property type="entry name" value="Aldolase"/>
    <property type="match status" value="1"/>
</dbReference>
<dbReference type="InterPro" id="IPR006151">
    <property type="entry name" value="Shikm_DH/Glu-tRNA_Rdtase"/>
</dbReference>
<evidence type="ECO:0000313" key="11">
    <source>
        <dbReference type="Proteomes" id="UP001283212"/>
    </source>
</evidence>
<comment type="caution">
    <text evidence="6">Lacks conserved residue(s) required for the propagation of feature annotation.</text>
</comment>
<dbReference type="GO" id="GO:0019632">
    <property type="term" value="P:shikimate metabolic process"/>
    <property type="evidence" value="ECO:0007669"/>
    <property type="project" value="InterPro"/>
</dbReference>
<dbReference type="SUPFAM" id="SSF51735">
    <property type="entry name" value="NAD(P)-binding Rossmann-fold domains"/>
    <property type="match status" value="1"/>
</dbReference>
<reference evidence="10 11" key="1">
    <citation type="submission" date="2023-06" db="EMBL/GenBank/DDBJ databases">
        <title>Genome sequence of Methancorpusculaceae sp. Cs1.</title>
        <authorList>
            <person name="Protasov E."/>
            <person name="Platt K."/>
            <person name="Poehlein A."/>
            <person name="Daniel R."/>
            <person name="Brune A."/>
        </authorList>
    </citation>
    <scope>NUCLEOTIDE SEQUENCE [LARGE SCALE GENOMIC DNA]</scope>
    <source>
        <strain evidence="10 11">Cs1</strain>
    </source>
</reference>
<evidence type="ECO:0000259" key="8">
    <source>
        <dbReference type="Pfam" id="PF08501"/>
    </source>
</evidence>
<comment type="function">
    <text evidence="6">Involved in the biosynthesis of the chorismate, which leads to the biosynthesis of aromatic amino acids. Catalyzes the reversible NADPH linked reduction of 3-dehydroshikimate (DHSA) to yield shikimate (SA).</text>
</comment>
<feature type="binding site" evidence="6">
    <location>
        <position position="267"/>
    </location>
    <ligand>
        <name>shikimate</name>
        <dbReference type="ChEBI" id="CHEBI:36208"/>
    </ligand>
</feature>
<dbReference type="InterPro" id="IPR036291">
    <property type="entry name" value="NAD(P)-bd_dom_sf"/>
</dbReference>
<dbReference type="GO" id="GO:0009423">
    <property type="term" value="P:chorismate biosynthetic process"/>
    <property type="evidence" value="ECO:0007669"/>
    <property type="project" value="UniProtKB-UniRule"/>
</dbReference>
<evidence type="ECO:0000256" key="2">
    <source>
        <dbReference type="ARBA" id="ARBA00022605"/>
    </source>
</evidence>
<feature type="binding site" evidence="6">
    <location>
        <position position="307"/>
    </location>
    <ligand>
        <name>shikimate</name>
        <dbReference type="ChEBI" id="CHEBI:36208"/>
    </ligand>
</feature>
<keyword evidence="11" id="KW-1185">Reference proteome</keyword>
<comment type="subunit">
    <text evidence="6">Homodimer.</text>
</comment>
<protein>
    <recommendedName>
        <fullName evidence="1 6">Shikimate dehydrogenase (NADP(+))</fullName>
        <shortName evidence="6">SDH</shortName>
        <ecNumber evidence="1 6">1.1.1.25</ecNumber>
    </recommendedName>
</protein>
<dbReference type="SUPFAM" id="SSF53223">
    <property type="entry name" value="Aminoacid dehydrogenase-like, N-terminal domain"/>
    <property type="match status" value="1"/>
</dbReference>
<proteinExistence type="inferred from homology"/>
<dbReference type="PANTHER" id="PTHR21089:SF1">
    <property type="entry name" value="BIFUNCTIONAL 3-DEHYDROQUINATE DEHYDRATASE_SHIKIMATE DEHYDROGENASE, CHLOROPLASTIC"/>
    <property type="match status" value="1"/>
</dbReference>
<comment type="caution">
    <text evidence="10">The sequence shown here is derived from an EMBL/GenBank/DDBJ whole genome shotgun (WGS) entry which is preliminary data.</text>
</comment>
<dbReference type="GO" id="GO:0005829">
    <property type="term" value="C:cytosol"/>
    <property type="evidence" value="ECO:0007669"/>
    <property type="project" value="TreeGrafter"/>
</dbReference>
<dbReference type="Pfam" id="PF01487">
    <property type="entry name" value="DHquinase_I"/>
    <property type="match status" value="1"/>
</dbReference>
<accession>A0AAE4SCJ2</accession>
<feature type="binding site" evidence="6">
    <location>
        <position position="417"/>
    </location>
    <ligand>
        <name>shikimate</name>
        <dbReference type="ChEBI" id="CHEBI:36208"/>
    </ligand>
</feature>
<keyword evidence="2 6" id="KW-0028">Amino-acid biosynthesis</keyword>
<dbReference type="InterPro" id="IPR046346">
    <property type="entry name" value="Aminoacid_DH-like_N_sf"/>
</dbReference>
<dbReference type="Pfam" id="PF08501">
    <property type="entry name" value="Shikimate_dh_N"/>
    <property type="match status" value="1"/>
</dbReference>
<feature type="active site" description="Proton acceptor" evidence="6">
    <location>
        <position position="271"/>
    </location>
</feature>
<feature type="binding site" evidence="6">
    <location>
        <position position="292"/>
    </location>
    <ligand>
        <name>shikimate</name>
        <dbReference type="ChEBI" id="CHEBI:36208"/>
    </ligand>
</feature>
<dbReference type="NCBIfam" id="TIGR00507">
    <property type="entry name" value="aroE"/>
    <property type="match status" value="1"/>
</dbReference>
<keyword evidence="3 6" id="KW-0521">NADP</keyword>
<dbReference type="CDD" id="cd01065">
    <property type="entry name" value="NAD_bind_Shikimate_DH"/>
    <property type="match status" value="1"/>
</dbReference>
<evidence type="ECO:0000259" key="7">
    <source>
        <dbReference type="Pfam" id="PF01488"/>
    </source>
</evidence>
<dbReference type="RefSeq" id="WP_338096613.1">
    <property type="nucleotide sequence ID" value="NZ_JAWDKB010000006.1"/>
</dbReference>
<dbReference type="Gene3D" id="3.40.50.720">
    <property type="entry name" value="NAD(P)-binding Rossmann-like Domain"/>
    <property type="match status" value="1"/>
</dbReference>
<dbReference type="Gene3D" id="3.40.50.10860">
    <property type="entry name" value="Leucine Dehydrogenase, chain A, domain 1"/>
    <property type="match status" value="1"/>
</dbReference>
<dbReference type="GO" id="GO:0004764">
    <property type="term" value="F:shikimate 3-dehydrogenase (NADP+) activity"/>
    <property type="evidence" value="ECO:0007669"/>
    <property type="project" value="UniProtKB-UniRule"/>
</dbReference>
<dbReference type="GO" id="GO:0003855">
    <property type="term" value="F:3-dehydroquinate dehydratase activity"/>
    <property type="evidence" value="ECO:0007669"/>
    <property type="project" value="InterPro"/>
</dbReference>
<evidence type="ECO:0000256" key="1">
    <source>
        <dbReference type="ARBA" id="ARBA00012962"/>
    </source>
</evidence>
<dbReference type="InterPro" id="IPR011342">
    <property type="entry name" value="Shikimate_DH"/>
</dbReference>
<dbReference type="EC" id="1.1.1.25" evidence="1 6"/>
<evidence type="ECO:0000256" key="3">
    <source>
        <dbReference type="ARBA" id="ARBA00022857"/>
    </source>
</evidence>
<dbReference type="HAMAP" id="MF_00222">
    <property type="entry name" value="Shikimate_DH_AroE"/>
    <property type="match status" value="1"/>
</dbReference>
<feature type="domain" description="Shikimate dehydrogenase substrate binding N-terminal" evidence="8">
    <location>
        <begin position="212"/>
        <end position="294"/>
    </location>
</feature>
<sequence>MTRICAVIAAASADVAKTMAANAVAKGAEALEFRLDALANIPEDLSFVSGEKFSIVTFRSEKDAERKDIFSRALACGASYVDIESDSVLRNEFPRDRVICSYHDFEKTPATFEILKIFKDLEDSGIPKAAFMVQGPADLLEIWKASLVLRQTERPFILIGMGAAGEVTRIRAAEIGSMLTYCAVTPELASAPGQITVDDAVRLGKSPVVTAITGWPLTHTRSPKMHNAAFHDAGIKGRYVKIPSSTDELPLIPEVIRCYSIAGMNVTIPHKQAVIPLLAEVSKTARGAGAVNTICNRNGKLSGTNTDIAGIAATVTGLGIVPRNAKILIIGAGGAARGAAAYLSSAGAEIHITNRTEAKAKELAEEFGGAVVPAADLAPTYDLIINATPAGMSGFADTLPVPTSVLSSKTAVFDMVYEPENTPLLAAACALGVRKTAGGKQMLIEQAKASFALWTGVIPNTAVMTAAFEEQT</sequence>
<keyword evidence="5 6" id="KW-0057">Aromatic amino acid biosynthesis</keyword>
<name>A0AAE4SCJ2_9EURY</name>
<dbReference type="GO" id="GO:0009073">
    <property type="term" value="P:aromatic amino acid family biosynthetic process"/>
    <property type="evidence" value="ECO:0007669"/>
    <property type="project" value="UniProtKB-KW"/>
</dbReference>
<dbReference type="Pfam" id="PF01488">
    <property type="entry name" value="Shikimate_DH"/>
    <property type="match status" value="1"/>
</dbReference>
<dbReference type="InterPro" id="IPR013708">
    <property type="entry name" value="Shikimate_DH-bd_N"/>
</dbReference>
<dbReference type="Gene3D" id="3.20.20.70">
    <property type="entry name" value="Aldolase class I"/>
    <property type="match status" value="1"/>
</dbReference>
<keyword evidence="4 6" id="KW-0560">Oxidoreductase</keyword>
<dbReference type="AlphaFoldDB" id="A0AAE4SCJ2"/>
<dbReference type="InterPro" id="IPR022893">
    <property type="entry name" value="Shikimate_DH_fam"/>
</dbReference>
<dbReference type="PRINTS" id="PR00368">
    <property type="entry name" value="FADPNR"/>
</dbReference>
<feature type="binding site" evidence="6">
    <location>
        <position position="446"/>
    </location>
    <ligand>
        <name>shikimate</name>
        <dbReference type="ChEBI" id="CHEBI:36208"/>
    </ligand>
</feature>
<dbReference type="InterPro" id="IPR001381">
    <property type="entry name" value="DHquinase_I"/>
</dbReference>
<dbReference type="Proteomes" id="UP001283212">
    <property type="component" value="Unassembled WGS sequence"/>
</dbReference>
<dbReference type="CDD" id="cd00502">
    <property type="entry name" value="DHQase_I"/>
    <property type="match status" value="1"/>
</dbReference>
<feature type="binding site" evidence="6">
    <location>
        <begin position="220"/>
        <end position="222"/>
    </location>
    <ligand>
        <name>shikimate</name>
        <dbReference type="ChEBI" id="CHEBI:36208"/>
    </ligand>
</feature>
<dbReference type="PANTHER" id="PTHR21089">
    <property type="entry name" value="SHIKIMATE DEHYDROGENASE"/>
    <property type="match status" value="1"/>
</dbReference>
<dbReference type="EMBL" id="JAWDKB010000006">
    <property type="protein sequence ID" value="MDV0444109.1"/>
    <property type="molecule type" value="Genomic_DNA"/>
</dbReference>
<evidence type="ECO:0000256" key="6">
    <source>
        <dbReference type="HAMAP-Rule" id="MF_00222"/>
    </source>
</evidence>
<dbReference type="GO" id="GO:0008652">
    <property type="term" value="P:amino acid biosynthetic process"/>
    <property type="evidence" value="ECO:0007669"/>
    <property type="project" value="UniProtKB-KW"/>
</dbReference>
<dbReference type="InterPro" id="IPR013785">
    <property type="entry name" value="Aldolase_TIM"/>
</dbReference>
<evidence type="ECO:0000313" key="10">
    <source>
        <dbReference type="EMBL" id="MDV0444109.1"/>
    </source>
</evidence>
<gene>
    <name evidence="6 10" type="primary">aroE</name>
    <name evidence="10" type="ORF">McpCs1_15050</name>
</gene>
<feature type="binding site" evidence="6">
    <location>
        <begin position="354"/>
        <end position="359"/>
    </location>
    <ligand>
        <name>NADP(+)</name>
        <dbReference type="ChEBI" id="CHEBI:58349"/>
    </ligand>
</feature>
<comment type="pathway">
    <text evidence="6">Metabolic intermediate biosynthesis; chorismate biosynthesis; chorismate from D-erythrose 4-phosphate and phosphoenolpyruvate: step 4/7.</text>
</comment>
<dbReference type="InterPro" id="IPR041121">
    <property type="entry name" value="SDH_C"/>
</dbReference>
<evidence type="ECO:0000259" key="9">
    <source>
        <dbReference type="Pfam" id="PF18317"/>
    </source>
</evidence>
<feature type="domain" description="Quinate/shikimate 5-dehydrogenase/glutamyl-tRNA reductase" evidence="7">
    <location>
        <begin position="324"/>
        <end position="389"/>
    </location>
</feature>
<organism evidence="10 11">
    <name type="scientific">Methanorbis rubei</name>
    <dbReference type="NCBI Taxonomy" id="3028300"/>
    <lineage>
        <taxon>Archaea</taxon>
        <taxon>Methanobacteriati</taxon>
        <taxon>Methanobacteriota</taxon>
        <taxon>Stenosarchaea group</taxon>
        <taxon>Methanomicrobia</taxon>
        <taxon>Methanomicrobiales</taxon>
        <taxon>Methanocorpusculaceae</taxon>
        <taxon>Methanorbis</taxon>
    </lineage>
</organism>
<feature type="binding site" evidence="6">
    <location>
        <begin position="331"/>
        <end position="335"/>
    </location>
    <ligand>
        <name>NADP(+)</name>
        <dbReference type="ChEBI" id="CHEBI:58349"/>
    </ligand>
</feature>
<feature type="binding site" evidence="6">
    <location>
        <position position="439"/>
    </location>
    <ligand>
        <name>NADP(+)</name>
        <dbReference type="ChEBI" id="CHEBI:58349"/>
    </ligand>
</feature>
<dbReference type="PRINTS" id="PR00411">
    <property type="entry name" value="PNDRDTASEI"/>
</dbReference>
<feature type="domain" description="SDH C-terminal" evidence="9">
    <location>
        <begin position="441"/>
        <end position="467"/>
    </location>
</feature>
<comment type="similarity">
    <text evidence="6">Belongs to the shikimate dehydrogenase family.</text>
</comment>
<evidence type="ECO:0000256" key="4">
    <source>
        <dbReference type="ARBA" id="ARBA00023002"/>
    </source>
</evidence>
<dbReference type="Pfam" id="PF18317">
    <property type="entry name" value="SDH_C"/>
    <property type="match status" value="1"/>
</dbReference>
<dbReference type="GO" id="GO:0050661">
    <property type="term" value="F:NADP binding"/>
    <property type="evidence" value="ECO:0007669"/>
    <property type="project" value="InterPro"/>
</dbReference>
<evidence type="ECO:0000256" key="5">
    <source>
        <dbReference type="ARBA" id="ARBA00023141"/>
    </source>
</evidence>